<organism evidence="9 10">
    <name type="scientific">Pseudomonas cichorii</name>
    <dbReference type="NCBI Taxonomy" id="36746"/>
    <lineage>
        <taxon>Bacteria</taxon>
        <taxon>Pseudomonadati</taxon>
        <taxon>Pseudomonadota</taxon>
        <taxon>Gammaproteobacteria</taxon>
        <taxon>Pseudomonadales</taxon>
        <taxon>Pseudomonadaceae</taxon>
        <taxon>Pseudomonas</taxon>
    </lineage>
</organism>
<dbReference type="AlphaFoldDB" id="A0A3M4VQ97"/>
<keyword evidence="4" id="KW-0547">Nucleotide-binding</keyword>
<dbReference type="GO" id="GO:0006777">
    <property type="term" value="P:Mo-molybdopterin cofactor biosynthetic process"/>
    <property type="evidence" value="ECO:0007669"/>
    <property type="project" value="UniProtKB-KW"/>
</dbReference>
<dbReference type="InterPro" id="IPR012245">
    <property type="entry name" value="MoaB"/>
</dbReference>
<evidence type="ECO:0000313" key="10">
    <source>
        <dbReference type="Proteomes" id="UP000278332"/>
    </source>
</evidence>
<dbReference type="EMBL" id="RBRY01000129">
    <property type="protein sequence ID" value="RMR53777.1"/>
    <property type="molecule type" value="Genomic_DNA"/>
</dbReference>
<evidence type="ECO:0000256" key="7">
    <source>
        <dbReference type="ARBA" id="ARBA00055616"/>
    </source>
</evidence>
<evidence type="ECO:0000256" key="1">
    <source>
        <dbReference type="ARBA" id="ARBA00005046"/>
    </source>
</evidence>
<dbReference type="InterPro" id="IPR013484">
    <property type="entry name" value="MoaB_proteobac"/>
</dbReference>
<sequence length="210" mass="22782">MTPTFIKDSPGSKKECCDITPACFLNNRIEAMKAKADTPFVPLNIAVLTVSDTRTFENDTSGQMFVDRLTEAGHGLIERVLLKDDLYKIRAQVATWIADEQVQVVLITGGTGFTGRDSTPEAVSCLLDKQVDGFGELFRQISVPDIGTSTIQSRALAGLSNGTLVCCLPGSTNAVRTAWDGILSQQLDSRFRPCNFVPHLKQAEPCATRG</sequence>
<dbReference type="GO" id="GO:0005525">
    <property type="term" value="F:GTP binding"/>
    <property type="evidence" value="ECO:0007669"/>
    <property type="project" value="UniProtKB-KW"/>
</dbReference>
<dbReference type="NCBIfam" id="TIGR02667">
    <property type="entry name" value="moaB_proteo"/>
    <property type="match status" value="1"/>
</dbReference>
<dbReference type="PANTHER" id="PTHR43232:SF2">
    <property type="entry name" value="MOLYBDENUM COFACTOR BIOSYNTHESIS PROTEIN B"/>
    <property type="match status" value="1"/>
</dbReference>
<dbReference type="Pfam" id="PF00994">
    <property type="entry name" value="MoCF_biosynth"/>
    <property type="match status" value="1"/>
</dbReference>
<reference evidence="9 10" key="1">
    <citation type="submission" date="2018-08" db="EMBL/GenBank/DDBJ databases">
        <title>Recombination of ecologically and evolutionarily significant loci maintains genetic cohesion in the Pseudomonas syringae species complex.</title>
        <authorList>
            <person name="Dillon M."/>
            <person name="Thakur S."/>
            <person name="Almeida R.N.D."/>
            <person name="Weir B.S."/>
            <person name="Guttman D.S."/>
        </authorList>
    </citation>
    <scope>NUCLEOTIDE SEQUENCE [LARGE SCALE GENOMIC DNA]</scope>
    <source>
        <strain evidence="9 10">ICMP 6917</strain>
    </source>
</reference>
<evidence type="ECO:0000256" key="3">
    <source>
        <dbReference type="ARBA" id="ARBA00015262"/>
    </source>
</evidence>
<dbReference type="Gene3D" id="3.40.980.10">
    <property type="entry name" value="MoaB/Mog-like domain"/>
    <property type="match status" value="1"/>
</dbReference>
<feature type="domain" description="MoaB/Mog" evidence="8">
    <location>
        <begin position="46"/>
        <end position="190"/>
    </location>
</feature>
<dbReference type="InterPro" id="IPR036425">
    <property type="entry name" value="MoaB/Mog-like_dom_sf"/>
</dbReference>
<name>A0A3M4VQ97_PSECI</name>
<dbReference type="CDD" id="cd00886">
    <property type="entry name" value="MogA_MoaB"/>
    <property type="match status" value="1"/>
</dbReference>
<comment type="caution">
    <text evidence="9">The sequence shown here is derived from an EMBL/GenBank/DDBJ whole genome shotgun (WGS) entry which is preliminary data.</text>
</comment>
<proteinExistence type="inferred from homology"/>
<dbReference type="PANTHER" id="PTHR43232">
    <property type="entry name" value="MOLYBDENUM COFACTOR BIOSYNTHESIS PROTEIN B"/>
    <property type="match status" value="1"/>
</dbReference>
<dbReference type="InterPro" id="IPR001453">
    <property type="entry name" value="MoaB/Mog_dom"/>
</dbReference>
<keyword evidence="5" id="KW-0342">GTP-binding</keyword>
<evidence type="ECO:0000256" key="4">
    <source>
        <dbReference type="ARBA" id="ARBA00022741"/>
    </source>
</evidence>
<accession>A0A3M4VQ97</accession>
<gene>
    <name evidence="9" type="ORF">ALP84_04723</name>
</gene>
<dbReference type="SMART" id="SM00852">
    <property type="entry name" value="MoCF_biosynth"/>
    <property type="match status" value="1"/>
</dbReference>
<dbReference type="NCBIfam" id="TIGR00177">
    <property type="entry name" value="molyb_syn"/>
    <property type="match status" value="1"/>
</dbReference>
<dbReference type="Proteomes" id="UP000278332">
    <property type="component" value="Unassembled WGS sequence"/>
</dbReference>
<dbReference type="UniPathway" id="UPA00344"/>
<keyword evidence="6" id="KW-0501">Molybdenum cofactor biosynthesis</keyword>
<dbReference type="PROSITE" id="PS01078">
    <property type="entry name" value="MOCF_BIOSYNTHESIS_1"/>
    <property type="match status" value="1"/>
</dbReference>
<dbReference type="FunFam" id="3.40.980.10:FF:000003">
    <property type="entry name" value="Molybdenum cofactor biosynthesis protein B"/>
    <property type="match status" value="1"/>
</dbReference>
<comment type="pathway">
    <text evidence="1">Cofactor biosynthesis; molybdopterin biosynthesis.</text>
</comment>
<comment type="similarity">
    <text evidence="2">Belongs to the MoaB/Mog family.</text>
</comment>
<dbReference type="GO" id="GO:0005829">
    <property type="term" value="C:cytosol"/>
    <property type="evidence" value="ECO:0007669"/>
    <property type="project" value="TreeGrafter"/>
</dbReference>
<evidence type="ECO:0000313" key="9">
    <source>
        <dbReference type="EMBL" id="RMR53777.1"/>
    </source>
</evidence>
<evidence type="ECO:0000256" key="6">
    <source>
        <dbReference type="ARBA" id="ARBA00023150"/>
    </source>
</evidence>
<protein>
    <recommendedName>
        <fullName evidence="3">Molybdenum cofactor biosynthesis protein B</fullName>
    </recommendedName>
</protein>
<evidence type="ECO:0000259" key="8">
    <source>
        <dbReference type="SMART" id="SM00852"/>
    </source>
</evidence>
<comment type="function">
    <text evidence="7">May be involved in the biosynthesis of molybdopterin. Can bind GTP and has low GTPase activity. Can bind MPT, but has no MPT adenylyl transferase activity.</text>
</comment>
<evidence type="ECO:0000256" key="2">
    <source>
        <dbReference type="ARBA" id="ARBA00006112"/>
    </source>
</evidence>
<evidence type="ECO:0000256" key="5">
    <source>
        <dbReference type="ARBA" id="ARBA00023134"/>
    </source>
</evidence>
<dbReference type="SUPFAM" id="SSF53218">
    <property type="entry name" value="Molybdenum cofactor biosynthesis proteins"/>
    <property type="match status" value="1"/>
</dbReference>
<dbReference type="InterPro" id="IPR008284">
    <property type="entry name" value="MoCF_biosynth_CS"/>
</dbReference>